<comment type="cofactor">
    <cofactor evidence="12">
        <name>FAD</name>
        <dbReference type="ChEBI" id="CHEBI:57692"/>
    </cofactor>
    <text evidence="12">Binds 1 FAD per subunit.</text>
</comment>
<evidence type="ECO:0000256" key="9">
    <source>
        <dbReference type="ARBA" id="ARBA00033999"/>
    </source>
</evidence>
<keyword evidence="6 12" id="KW-0274">FAD</keyword>
<evidence type="ECO:0000256" key="14">
    <source>
        <dbReference type="RuleBase" id="RU004182"/>
    </source>
</evidence>
<dbReference type="STRING" id="693.AKJ17_12115"/>
<dbReference type="Proteomes" id="UP000037515">
    <property type="component" value="Unassembled WGS sequence"/>
</dbReference>
<evidence type="ECO:0000259" key="15">
    <source>
        <dbReference type="PROSITE" id="PS51645"/>
    </source>
</evidence>
<dbReference type="PATRIC" id="fig|693.5.peg.2484"/>
<evidence type="ECO:0000256" key="13">
    <source>
        <dbReference type="PIRSR" id="PIRSR602081-2"/>
    </source>
</evidence>
<dbReference type="InterPro" id="IPR036134">
    <property type="entry name" value="Crypto/Photolyase_FAD-like_sf"/>
</dbReference>
<feature type="binding site" evidence="12">
    <location>
        <begin position="375"/>
        <end position="377"/>
    </location>
    <ligand>
        <name>FAD</name>
        <dbReference type="ChEBI" id="CHEBI:57692"/>
    </ligand>
</feature>
<dbReference type="InterPro" id="IPR005101">
    <property type="entry name" value="Cryptochr/Photolyase_FAD-bd"/>
</dbReference>
<dbReference type="PROSITE" id="PS00691">
    <property type="entry name" value="DNA_PHOTOLYASES_1_2"/>
    <property type="match status" value="1"/>
</dbReference>
<feature type="binding site" evidence="12">
    <location>
        <begin position="277"/>
        <end position="284"/>
    </location>
    <ligand>
        <name>FAD</name>
        <dbReference type="ChEBI" id="CHEBI:57692"/>
    </ligand>
</feature>
<dbReference type="PROSITE" id="PS51645">
    <property type="entry name" value="PHR_CRY_ALPHA_BETA"/>
    <property type="match status" value="1"/>
</dbReference>
<keyword evidence="7 14" id="KW-0157">Chromophore</keyword>
<evidence type="ECO:0000256" key="5">
    <source>
        <dbReference type="ARBA" id="ARBA00022630"/>
    </source>
</evidence>
<dbReference type="GO" id="GO:0003677">
    <property type="term" value="F:DNA binding"/>
    <property type="evidence" value="ECO:0007669"/>
    <property type="project" value="TreeGrafter"/>
</dbReference>
<reference evidence="17" key="1">
    <citation type="submission" date="2015-08" db="EMBL/GenBank/DDBJ databases">
        <title>Vibrio galatheae sp. nov., a novel member of the Vibrionaceae family isolated from the Solomon Islands.</title>
        <authorList>
            <person name="Giubergia S."/>
            <person name="Machado H."/>
            <person name="Mateiu R.V."/>
            <person name="Gram L."/>
        </authorList>
    </citation>
    <scope>NUCLEOTIDE SEQUENCE [LARGE SCALE GENOMIC DNA]</scope>
    <source>
        <strain evidence="17">DSM 19584</strain>
    </source>
</reference>
<dbReference type="OrthoDB" id="9772484at2"/>
<dbReference type="GO" id="GO:0000719">
    <property type="term" value="P:photoreactive repair"/>
    <property type="evidence" value="ECO:0007669"/>
    <property type="project" value="UniProtKB-ARBA"/>
</dbReference>
<keyword evidence="16" id="KW-0456">Lyase</keyword>
<feature type="site" description="Electron transfer via tryptophanyl radical" evidence="13">
    <location>
        <position position="309"/>
    </location>
</feature>
<comment type="function">
    <text evidence="10">Involved in repair of UV radiation-induced DNA damage. Catalyzes the light-dependent monomerization (300-600 nm) of cyclobutyl pyrimidine dimers (in cis-syn configuration), which are formed between adjacent bases on the same DNA strand upon exposure to ultraviolet radiation.</text>
</comment>
<dbReference type="SUPFAM" id="SSF48173">
    <property type="entry name" value="Cryptochrome/photolyase FAD-binding domain"/>
    <property type="match status" value="1"/>
</dbReference>
<dbReference type="PANTHER" id="PTHR11455">
    <property type="entry name" value="CRYPTOCHROME"/>
    <property type="match status" value="1"/>
</dbReference>
<keyword evidence="17" id="KW-1185">Reference proteome</keyword>
<evidence type="ECO:0000256" key="6">
    <source>
        <dbReference type="ARBA" id="ARBA00022827"/>
    </source>
</evidence>
<dbReference type="SUPFAM" id="SSF52425">
    <property type="entry name" value="Cryptochrome/photolyase, N-terminal domain"/>
    <property type="match status" value="1"/>
</dbReference>
<comment type="catalytic activity">
    <reaction evidence="9">
        <text>cyclobutadipyrimidine (in DNA) = 2 pyrimidine residues (in DNA).</text>
        <dbReference type="EC" id="4.1.99.3"/>
    </reaction>
</comment>
<evidence type="ECO:0000256" key="12">
    <source>
        <dbReference type="PIRSR" id="PIRSR602081-1"/>
    </source>
</evidence>
<dbReference type="Gene3D" id="1.10.579.10">
    <property type="entry name" value="DNA Cyclobutane Dipyrimidine Photolyase, subunit A, domain 3"/>
    <property type="match status" value="1"/>
</dbReference>
<dbReference type="PRINTS" id="PR00147">
    <property type="entry name" value="DNAPHOTLYASE"/>
</dbReference>
<feature type="domain" description="Photolyase/cryptochrome alpha/beta" evidence="15">
    <location>
        <begin position="1"/>
        <end position="133"/>
    </location>
</feature>
<comment type="similarity">
    <text evidence="2">Belongs to the DNA photolyase class-1 family.</text>
</comment>
<dbReference type="GO" id="GO:0071949">
    <property type="term" value="F:FAD binding"/>
    <property type="evidence" value="ECO:0007669"/>
    <property type="project" value="TreeGrafter"/>
</dbReference>
<dbReference type="GO" id="GO:0003904">
    <property type="term" value="F:deoxyribodipyrimidine photo-lyase activity"/>
    <property type="evidence" value="ECO:0007669"/>
    <property type="project" value="UniProtKB-EC"/>
</dbReference>
<gene>
    <name evidence="16" type="ORF">AKJ17_12115</name>
</gene>
<dbReference type="RefSeq" id="WP_053396073.1">
    <property type="nucleotide sequence ID" value="NZ_LHPJ01000008.1"/>
</dbReference>
<dbReference type="GO" id="GO:0009416">
    <property type="term" value="P:response to light stimulus"/>
    <property type="evidence" value="ECO:0007669"/>
    <property type="project" value="TreeGrafter"/>
</dbReference>
<evidence type="ECO:0000256" key="4">
    <source>
        <dbReference type="ARBA" id="ARBA00014046"/>
    </source>
</evidence>
<dbReference type="PANTHER" id="PTHR11455:SF9">
    <property type="entry name" value="CRYPTOCHROME CIRCADIAN CLOCK 5 ISOFORM X1"/>
    <property type="match status" value="1"/>
</dbReference>
<dbReference type="Gene3D" id="3.40.50.620">
    <property type="entry name" value="HUPs"/>
    <property type="match status" value="1"/>
</dbReference>
<name>A0A0M0HN69_VIBNE</name>
<proteinExistence type="inferred from homology"/>
<organism evidence="16 17">
    <name type="scientific">Vibrio nereis</name>
    <dbReference type="NCBI Taxonomy" id="693"/>
    <lineage>
        <taxon>Bacteria</taxon>
        <taxon>Pseudomonadati</taxon>
        <taxon>Pseudomonadota</taxon>
        <taxon>Gammaproteobacteria</taxon>
        <taxon>Vibrionales</taxon>
        <taxon>Vibrionaceae</taxon>
        <taxon>Vibrio</taxon>
    </lineage>
</organism>
<comment type="caution">
    <text evidence="16">The sequence shown here is derived from an EMBL/GenBank/DDBJ whole genome shotgun (WGS) entry which is preliminary data.</text>
</comment>
<dbReference type="InterPro" id="IPR014729">
    <property type="entry name" value="Rossmann-like_a/b/a_fold"/>
</dbReference>
<dbReference type="InterPro" id="IPR002081">
    <property type="entry name" value="Cryptochrome/DNA_photolyase_1"/>
</dbReference>
<evidence type="ECO:0000256" key="2">
    <source>
        <dbReference type="ARBA" id="ARBA00005862"/>
    </source>
</evidence>
<evidence type="ECO:0000256" key="8">
    <source>
        <dbReference type="ARBA" id="ARBA00031671"/>
    </source>
</evidence>
<feature type="binding site" evidence="12">
    <location>
        <position position="274"/>
    </location>
    <ligand>
        <name>FAD</name>
        <dbReference type="ChEBI" id="CHEBI:57692"/>
    </ligand>
</feature>
<protein>
    <recommendedName>
        <fullName evidence="4">Deoxyribodipyrimidine photo-lyase</fullName>
        <ecNumber evidence="3">4.1.99.3</ecNumber>
    </recommendedName>
    <alternativeName>
        <fullName evidence="8">DNA photolyase</fullName>
    </alternativeName>
    <alternativeName>
        <fullName evidence="11">Photoreactivating enzyme</fullName>
    </alternativeName>
</protein>
<dbReference type="Pfam" id="PF00875">
    <property type="entry name" value="DNA_photolyase"/>
    <property type="match status" value="1"/>
</dbReference>
<dbReference type="InterPro" id="IPR036155">
    <property type="entry name" value="Crypto/Photolyase_N_sf"/>
</dbReference>
<evidence type="ECO:0000256" key="7">
    <source>
        <dbReference type="ARBA" id="ARBA00022991"/>
    </source>
</evidence>
<accession>A0A0M0HN69</accession>
<feature type="binding site" evidence="12">
    <location>
        <position position="226"/>
    </location>
    <ligand>
        <name>FAD</name>
        <dbReference type="ChEBI" id="CHEBI:57692"/>
    </ligand>
</feature>
<dbReference type="InterPro" id="IPR006050">
    <property type="entry name" value="DNA_photolyase_N"/>
</dbReference>
<keyword evidence="5 12" id="KW-0285">Flavoprotein</keyword>
<evidence type="ECO:0000256" key="11">
    <source>
        <dbReference type="ARBA" id="ARBA00083107"/>
    </source>
</evidence>
<dbReference type="Gene3D" id="1.25.40.80">
    <property type="match status" value="1"/>
</dbReference>
<dbReference type="EMBL" id="LHPJ01000008">
    <property type="protein sequence ID" value="KOO03287.1"/>
    <property type="molecule type" value="Genomic_DNA"/>
</dbReference>
<feature type="binding site" evidence="12">
    <location>
        <begin position="238"/>
        <end position="242"/>
    </location>
    <ligand>
        <name>FAD</name>
        <dbReference type="ChEBI" id="CHEBI:57692"/>
    </ligand>
</feature>
<comment type="similarity">
    <text evidence="14">Belongs to the DNA photolyase family.</text>
</comment>
<evidence type="ECO:0000256" key="3">
    <source>
        <dbReference type="ARBA" id="ARBA00013149"/>
    </source>
</evidence>
<feature type="site" description="Electron transfer via tryptophanyl radical" evidence="13">
    <location>
        <position position="385"/>
    </location>
</feature>
<evidence type="ECO:0000313" key="16">
    <source>
        <dbReference type="EMBL" id="KOO03287.1"/>
    </source>
</evidence>
<dbReference type="EC" id="4.1.99.3" evidence="3"/>
<dbReference type="AlphaFoldDB" id="A0A0M0HN69"/>
<dbReference type="NCBIfam" id="NF007955">
    <property type="entry name" value="PRK10674.1"/>
    <property type="match status" value="1"/>
</dbReference>
<comment type="cofactor">
    <cofactor evidence="1">
        <name>(6R)-5,10-methylene-5,6,7,8-tetrahydrofolate</name>
        <dbReference type="ChEBI" id="CHEBI:15636"/>
    </cofactor>
</comment>
<dbReference type="InterPro" id="IPR018394">
    <property type="entry name" value="DNA_photolyase_1_CS_C"/>
</dbReference>
<sequence>MNIVWLRRDLRVDDNSALLEAAKGNNPVVAVYIATPLTWQEHDLAPIQADFIYRRLFELQKDLAALHIPLLYFEVDTFTESADKVVELAQALKSEGVFINKEYELNETRRDDYLDRRLNSLDKTLHRFDDKCIFPPGSVVNKQGAYFKVFTPFKKAYLSKLSQFPVHPKKAAQLACKADLGEYEGHVLTADSPFSYPRVSSERYPVETKAIYDRLRAFNDEMVERYKEERDFPAVDGTSGLSPYLTIGALSVRQCMARVLYQQSLPLSLGRETWQSELIWREFYQHLTYFEPKLSMGKSFLPWGQALVWQGDEKRIKAWKEGKTGYPIVDAAMKQLNQTGWMHNRLRMIVASFLIKDLQVDWRVGEAYFMSKLIDGDYASNNGGWQWCASTGCDGQPYFRIFNPTTQGERFDPKGDFVRYWIPELASVPDKHIHQPWKYSNVNALSYSAPIVDHKAQREITLANYKNAKDAMNAS</sequence>
<evidence type="ECO:0000256" key="1">
    <source>
        <dbReference type="ARBA" id="ARBA00001932"/>
    </source>
</evidence>
<evidence type="ECO:0000256" key="10">
    <source>
        <dbReference type="ARBA" id="ARBA00059220"/>
    </source>
</evidence>
<evidence type="ECO:0000313" key="17">
    <source>
        <dbReference type="Proteomes" id="UP000037515"/>
    </source>
</evidence>
<feature type="site" description="Electron transfer via tryptophanyl radical" evidence="13">
    <location>
        <position position="362"/>
    </location>
</feature>
<dbReference type="FunFam" id="1.10.579.10:FF:000003">
    <property type="entry name" value="Deoxyribodipyrimidine photo-lyase"/>
    <property type="match status" value="1"/>
</dbReference>
<dbReference type="Pfam" id="PF03441">
    <property type="entry name" value="FAD_binding_7"/>
    <property type="match status" value="1"/>
</dbReference>